<evidence type="ECO:0000256" key="2">
    <source>
        <dbReference type="SAM" id="Phobius"/>
    </source>
</evidence>
<evidence type="ECO:0000259" key="3">
    <source>
        <dbReference type="PROSITE" id="PS50011"/>
    </source>
</evidence>
<dbReference type="InterPro" id="IPR050122">
    <property type="entry name" value="RTK"/>
</dbReference>
<dbReference type="InterPro" id="IPR000719">
    <property type="entry name" value="Prot_kinase_dom"/>
</dbReference>
<dbReference type="GO" id="GO:0005886">
    <property type="term" value="C:plasma membrane"/>
    <property type="evidence" value="ECO:0007669"/>
    <property type="project" value="TreeGrafter"/>
</dbReference>
<dbReference type="InterPro" id="IPR011009">
    <property type="entry name" value="Kinase-like_dom_sf"/>
</dbReference>
<dbReference type="WBParaSite" id="L893_g16616.t1">
    <property type="protein sequence ID" value="L893_g16616.t1"/>
    <property type="gene ID" value="L893_g16616"/>
</dbReference>
<name>A0A1I7YI02_9BILA</name>
<dbReference type="GO" id="GO:0007169">
    <property type="term" value="P:cell surface receptor protein tyrosine kinase signaling pathway"/>
    <property type="evidence" value="ECO:0007669"/>
    <property type="project" value="TreeGrafter"/>
</dbReference>
<dbReference type="GO" id="GO:0004714">
    <property type="term" value="F:transmembrane receptor protein tyrosine kinase activity"/>
    <property type="evidence" value="ECO:0007669"/>
    <property type="project" value="TreeGrafter"/>
</dbReference>
<dbReference type="AlphaFoldDB" id="A0A1I7YI02"/>
<feature type="transmembrane region" description="Helical" evidence="2">
    <location>
        <begin position="484"/>
        <end position="501"/>
    </location>
</feature>
<keyword evidence="2" id="KW-1133">Transmembrane helix</keyword>
<dbReference type="Gene3D" id="3.30.200.20">
    <property type="entry name" value="Phosphorylase Kinase, domain 1"/>
    <property type="match status" value="1"/>
</dbReference>
<evidence type="ECO:0000256" key="1">
    <source>
        <dbReference type="SAM" id="MobiDB-lite"/>
    </source>
</evidence>
<dbReference type="Gene3D" id="1.10.510.10">
    <property type="entry name" value="Transferase(Phosphotransferase) domain 1"/>
    <property type="match status" value="1"/>
</dbReference>
<dbReference type="SUPFAM" id="SSF56112">
    <property type="entry name" value="Protein kinase-like (PK-like)"/>
    <property type="match status" value="1"/>
</dbReference>
<dbReference type="GO" id="GO:0005524">
    <property type="term" value="F:ATP binding"/>
    <property type="evidence" value="ECO:0007669"/>
    <property type="project" value="InterPro"/>
</dbReference>
<feature type="transmembrane region" description="Helical" evidence="2">
    <location>
        <begin position="362"/>
        <end position="381"/>
    </location>
</feature>
<evidence type="ECO:0000313" key="4">
    <source>
        <dbReference type="Proteomes" id="UP000095287"/>
    </source>
</evidence>
<sequence>MIIPSNKLLELHGMNSMIDESTSFGPEGASATCPLLVISFLLMEARGPLPLLLGLLSLVSAKKCPCSGEGPCRITGNLTPVPRSLRVLKEPYLTEGTLLSDWTISVQFKLRILGFNASDYGFVYNDTSLKIEWVPQRNEPFLPAVLKPKLFASKPNASETVLLTLKFPDLLYNERTHYSITIFSAIHATCRQTVAFKPPLTTNAFIECSKLEGSSCHESLRKDPPPKCLLSPNVSTALIKKHGNWDAEVEVTVPKNILAPHSTVYVYFGRCSTPVGAKSRNLCALEAATLGAIAFCGNATETCSNTFVFRLSSVGFTSYGIQVCVGGRETDLLTRRLVGKRLQLPISQPEGEEEGFPGWKSFIAYGVLLMVVFALLVYTLAHKHRQKNLAVKKGKGRDLWELDEADVDIDYSCEIGRGTFTAVYKGALTVTTKESRAIADGPVVLDEQSRVAVKIMHNDVTERERKLFAAEVERNKLLGRHARIVNFVGLLAMGTTPALVMEFCAKGCLRDFLVERRLYFVQLSREGVDAMNIDLDEVPSVRRDYLLNVQQLIRFAFQICIGLEYLASQKILHRDLNAKHVLVTADDSVKIGQFRHATSAANHSKSLERTDVNALRWMSPEVLRAQHFSNASDVWSMGVVFYEIFSVGGFPYANISNCDLLDLLDQGHRLERPPNSPDDLYQLMCACWKTEPSERPNCRQIRDRLAGAFDVVERDPEANRLRIDPSLACYGHSEVARPRRPSREDSIRSASRRRESLRARASRSAVTESERLLGFEE</sequence>
<dbReference type="GO" id="GO:0043235">
    <property type="term" value="C:receptor complex"/>
    <property type="evidence" value="ECO:0007669"/>
    <property type="project" value="TreeGrafter"/>
</dbReference>
<organism evidence="4 5">
    <name type="scientific">Steinernema glaseri</name>
    <dbReference type="NCBI Taxonomy" id="37863"/>
    <lineage>
        <taxon>Eukaryota</taxon>
        <taxon>Metazoa</taxon>
        <taxon>Ecdysozoa</taxon>
        <taxon>Nematoda</taxon>
        <taxon>Chromadorea</taxon>
        <taxon>Rhabditida</taxon>
        <taxon>Tylenchina</taxon>
        <taxon>Panagrolaimomorpha</taxon>
        <taxon>Strongyloidoidea</taxon>
        <taxon>Steinernematidae</taxon>
        <taxon>Steinernema</taxon>
    </lineage>
</organism>
<feature type="region of interest" description="Disordered" evidence="1">
    <location>
        <begin position="734"/>
        <end position="763"/>
    </location>
</feature>
<dbReference type="Proteomes" id="UP000095287">
    <property type="component" value="Unplaced"/>
</dbReference>
<keyword evidence="4" id="KW-1185">Reference proteome</keyword>
<keyword evidence="2" id="KW-0472">Membrane</keyword>
<reference evidence="5" key="1">
    <citation type="submission" date="2016-11" db="UniProtKB">
        <authorList>
            <consortium name="WormBaseParasite"/>
        </authorList>
    </citation>
    <scope>IDENTIFICATION</scope>
</reference>
<protein>
    <submittedName>
        <fullName evidence="5">Protein kinase domain-containing protein</fullName>
    </submittedName>
</protein>
<dbReference type="InterPro" id="IPR001245">
    <property type="entry name" value="Ser-Thr/Tyr_kinase_cat_dom"/>
</dbReference>
<dbReference type="Pfam" id="PF07714">
    <property type="entry name" value="PK_Tyr_Ser-Thr"/>
    <property type="match status" value="1"/>
</dbReference>
<dbReference type="PANTHER" id="PTHR24416:SF583">
    <property type="entry name" value="RECEPTOR PROTEIN-TYROSINE KINASE"/>
    <property type="match status" value="1"/>
</dbReference>
<keyword evidence="2" id="KW-0812">Transmembrane</keyword>
<feature type="domain" description="Protein kinase" evidence="3">
    <location>
        <begin position="409"/>
        <end position="709"/>
    </location>
</feature>
<dbReference type="PRINTS" id="PR00109">
    <property type="entry name" value="TYRKINASE"/>
</dbReference>
<evidence type="ECO:0000313" key="5">
    <source>
        <dbReference type="WBParaSite" id="L893_g16616.t1"/>
    </source>
</evidence>
<dbReference type="CDD" id="cd00192">
    <property type="entry name" value="PTKc"/>
    <property type="match status" value="1"/>
</dbReference>
<accession>A0A1I7YI02</accession>
<proteinExistence type="predicted"/>
<feature type="compositionally biased region" description="Basic and acidic residues" evidence="1">
    <location>
        <begin position="734"/>
        <end position="758"/>
    </location>
</feature>
<dbReference type="PROSITE" id="PS50011">
    <property type="entry name" value="PROTEIN_KINASE_DOM"/>
    <property type="match status" value="1"/>
</dbReference>
<dbReference type="PANTHER" id="PTHR24416">
    <property type="entry name" value="TYROSINE-PROTEIN KINASE RECEPTOR"/>
    <property type="match status" value="1"/>
</dbReference>